<reference evidence="2" key="1">
    <citation type="journal article" date="2020" name="Nature">
        <title>Giant virus diversity and host interactions through global metagenomics.</title>
        <authorList>
            <person name="Schulz F."/>
            <person name="Roux S."/>
            <person name="Paez-Espino D."/>
            <person name="Jungbluth S."/>
            <person name="Walsh D.A."/>
            <person name="Denef V.J."/>
            <person name="McMahon K.D."/>
            <person name="Konstantinidis K.T."/>
            <person name="Eloe-Fadrosh E.A."/>
            <person name="Kyrpides N.C."/>
            <person name="Woyke T."/>
        </authorList>
    </citation>
    <scope>NUCLEOTIDE SEQUENCE</scope>
    <source>
        <strain evidence="2">GVMAG-M-3300009151-50</strain>
    </source>
</reference>
<evidence type="ECO:0000313" key="2">
    <source>
        <dbReference type="EMBL" id="QHT30832.1"/>
    </source>
</evidence>
<proteinExistence type="predicted"/>
<dbReference type="InterPro" id="IPR002654">
    <property type="entry name" value="Glyco_trans_25"/>
</dbReference>
<organism evidence="2">
    <name type="scientific">viral metagenome</name>
    <dbReference type="NCBI Taxonomy" id="1070528"/>
    <lineage>
        <taxon>unclassified sequences</taxon>
        <taxon>metagenomes</taxon>
        <taxon>organismal metagenomes</taxon>
    </lineage>
</organism>
<accession>A0A6C0EQ38</accession>
<dbReference type="EMBL" id="MN738912">
    <property type="protein sequence ID" value="QHT30832.1"/>
    <property type="molecule type" value="Genomic_DNA"/>
</dbReference>
<name>A0A6C0EQ38_9ZZZZ</name>
<protein>
    <recommendedName>
        <fullName evidence="1">Glycosyl transferase family 25 domain-containing protein</fullName>
    </recommendedName>
</protein>
<dbReference type="Pfam" id="PF01755">
    <property type="entry name" value="Glyco_transf_25"/>
    <property type="match status" value="1"/>
</dbReference>
<feature type="domain" description="Glycosyl transferase family 25" evidence="1">
    <location>
        <begin position="37"/>
        <end position="95"/>
    </location>
</feature>
<sequence length="177" mass="20762">MKTVVIHITKAVERDDLVKQIVDLTGATIFEAILHEKGGIGCTMSHKEIYKQSYPEDLLIFEDDCQINDPSFVKFIEESKDKYDIIYIGVNKIFYKNTINSFFQKNKINSYGTHAMWISPKAINLYLNYNPKSMEIDNIWSEIENKYNLKVWRPTNIYKYVEQRVGLKSYITGKLRT</sequence>
<evidence type="ECO:0000259" key="1">
    <source>
        <dbReference type="Pfam" id="PF01755"/>
    </source>
</evidence>
<dbReference type="AlphaFoldDB" id="A0A6C0EQ38"/>